<dbReference type="PANTHER" id="PTHR37314">
    <property type="entry name" value="SLR0142 PROTEIN"/>
    <property type="match status" value="1"/>
</dbReference>
<evidence type="ECO:0000256" key="1">
    <source>
        <dbReference type="SAM" id="Phobius"/>
    </source>
</evidence>
<keyword evidence="1" id="KW-0472">Membrane</keyword>
<feature type="transmembrane region" description="Helical" evidence="1">
    <location>
        <begin position="98"/>
        <end position="116"/>
    </location>
</feature>
<proteinExistence type="predicted"/>
<feature type="transmembrane region" description="Helical" evidence="1">
    <location>
        <begin position="47"/>
        <end position="77"/>
    </location>
</feature>
<dbReference type="PANTHER" id="PTHR37314:SF4">
    <property type="entry name" value="UPF0700 TRANSMEMBRANE PROTEIN YOAK"/>
    <property type="match status" value="1"/>
</dbReference>
<organism evidence="2 3">
    <name type="scientific">Nocardia acididurans</name>
    <dbReference type="NCBI Taxonomy" id="2802282"/>
    <lineage>
        <taxon>Bacteria</taxon>
        <taxon>Bacillati</taxon>
        <taxon>Actinomycetota</taxon>
        <taxon>Actinomycetes</taxon>
        <taxon>Mycobacteriales</taxon>
        <taxon>Nocardiaceae</taxon>
        <taxon>Nocardia</taxon>
    </lineage>
</organism>
<reference evidence="2 3" key="1">
    <citation type="submission" date="2021-01" db="EMBL/GenBank/DDBJ databases">
        <title>WGS of actinomycetes isolated from Thailand.</title>
        <authorList>
            <person name="Thawai C."/>
        </authorList>
    </citation>
    <scope>NUCLEOTIDE SEQUENCE [LARGE SCALE GENOMIC DNA]</scope>
    <source>
        <strain evidence="2 3">LPG 2</strain>
    </source>
</reference>
<evidence type="ECO:0000313" key="3">
    <source>
        <dbReference type="Proteomes" id="UP000602198"/>
    </source>
</evidence>
<feature type="transmembrane region" description="Helical" evidence="1">
    <location>
        <begin position="199"/>
        <end position="220"/>
    </location>
</feature>
<evidence type="ECO:0000313" key="2">
    <source>
        <dbReference type="EMBL" id="MBL1076564.1"/>
    </source>
</evidence>
<dbReference type="RefSeq" id="WP_201949143.1">
    <property type="nucleotide sequence ID" value="NZ_JAERRJ010000007.1"/>
</dbReference>
<dbReference type="Proteomes" id="UP000602198">
    <property type="component" value="Unassembled WGS sequence"/>
</dbReference>
<name>A0ABS1M8K8_9NOCA</name>
<dbReference type="Pfam" id="PF06912">
    <property type="entry name" value="DUF1275"/>
    <property type="match status" value="1"/>
</dbReference>
<feature type="transmembrane region" description="Helical" evidence="1">
    <location>
        <begin position="172"/>
        <end position="193"/>
    </location>
</feature>
<keyword evidence="1" id="KW-1133">Transmembrane helix</keyword>
<dbReference type="EMBL" id="JAERRJ010000007">
    <property type="protein sequence ID" value="MBL1076564.1"/>
    <property type="molecule type" value="Genomic_DNA"/>
</dbReference>
<sequence>MPMKHAGSLRFPGGLSPLILLTAATGAMDALIFACHGQVFASVLTGNFVLLGVATVFSATTVSGPLTVIGGYLLAVLGAARWCRGDDAHRIRRISQCLMVEALLVGALAVAVALSGNQLARTLVLILASLAMGVQSATVMAADSSSPTTYLTSTFTRFFSDMAADRTVDPWAAARIGALVIGAGFGLAVALSFPDWGFVLPALLITAAAVLVAGQAGSVASGDG</sequence>
<protein>
    <submittedName>
        <fullName evidence="2">DUF1275 domain-containing protein</fullName>
    </submittedName>
</protein>
<dbReference type="InterPro" id="IPR010699">
    <property type="entry name" value="DUF1275"/>
</dbReference>
<keyword evidence="1" id="KW-0812">Transmembrane</keyword>
<gene>
    <name evidence="2" type="ORF">JK358_19380</name>
</gene>
<comment type="caution">
    <text evidence="2">The sequence shown here is derived from an EMBL/GenBank/DDBJ whole genome shotgun (WGS) entry which is preliminary data.</text>
</comment>
<keyword evidence="3" id="KW-1185">Reference proteome</keyword>
<accession>A0ABS1M8K8</accession>